<accession>A0A5E4W5L0</accession>
<dbReference type="GO" id="GO:0016020">
    <property type="term" value="C:membrane"/>
    <property type="evidence" value="ECO:0007669"/>
    <property type="project" value="UniProtKB-SubCell"/>
</dbReference>
<feature type="transmembrane region" description="Helical" evidence="2">
    <location>
        <begin position="5"/>
        <end position="21"/>
    </location>
</feature>
<evidence type="ECO:0000313" key="3">
    <source>
        <dbReference type="EMBL" id="VVE18375.1"/>
    </source>
</evidence>
<dbReference type="EMBL" id="CABPRY010000006">
    <property type="protein sequence ID" value="VVE18375.1"/>
    <property type="molecule type" value="Genomic_DNA"/>
</dbReference>
<reference evidence="3 4" key="1">
    <citation type="submission" date="2019-08" db="EMBL/GenBank/DDBJ databases">
        <authorList>
            <person name="Peeters C."/>
        </authorList>
    </citation>
    <scope>NUCLEOTIDE SEQUENCE [LARGE SCALE GENOMIC DNA]</scope>
    <source>
        <strain evidence="3 4">LMG 31107</strain>
    </source>
</reference>
<keyword evidence="2" id="KW-0472">Membrane</keyword>
<proteinExistence type="predicted"/>
<dbReference type="Proteomes" id="UP000396788">
    <property type="component" value="Unassembled WGS sequence"/>
</dbReference>
<evidence type="ECO:0000313" key="4">
    <source>
        <dbReference type="Proteomes" id="UP000396788"/>
    </source>
</evidence>
<keyword evidence="2" id="KW-0812">Transmembrane</keyword>
<sequence length="101" mass="11416">MLHFLEWAGAVLGVIGSYLLAENRAFSRYAWPIWIGSNACLIAYFASIHSWGVLAMQAIYLLSSVRGLYRSFPGIRSRLRRQAPPRSAADESLTSRRRLTE</sequence>
<evidence type="ECO:0000256" key="2">
    <source>
        <dbReference type="SAM" id="Phobius"/>
    </source>
</evidence>
<dbReference type="AlphaFoldDB" id="A0A5E4W5L0"/>
<keyword evidence="2" id="KW-1133">Transmembrane helix</keyword>
<feature type="region of interest" description="Disordered" evidence="1">
    <location>
        <begin position="80"/>
        <end position="101"/>
    </location>
</feature>
<evidence type="ECO:0000256" key="1">
    <source>
        <dbReference type="SAM" id="MobiDB-lite"/>
    </source>
</evidence>
<feature type="transmembrane region" description="Helical" evidence="2">
    <location>
        <begin position="41"/>
        <end position="62"/>
    </location>
</feature>
<name>A0A5E4W5L0_9BURK</name>
<gene>
    <name evidence="3" type="ORF">PCE31107_03017</name>
</gene>
<organism evidence="3 4">
    <name type="scientific">Pandoraea cepalis</name>
    <dbReference type="NCBI Taxonomy" id="2508294"/>
    <lineage>
        <taxon>Bacteria</taxon>
        <taxon>Pseudomonadati</taxon>
        <taxon>Pseudomonadota</taxon>
        <taxon>Betaproteobacteria</taxon>
        <taxon>Burkholderiales</taxon>
        <taxon>Burkholderiaceae</taxon>
        <taxon>Pandoraea</taxon>
    </lineage>
</organism>
<protein>
    <submittedName>
        <fullName evidence="3">Uncharacterized protein</fullName>
    </submittedName>
</protein>
<dbReference type="RefSeq" id="WP_150609482.1">
    <property type="nucleotide sequence ID" value="NZ_CABPRY010000006.1"/>
</dbReference>
<dbReference type="GO" id="GO:0034257">
    <property type="term" value="F:nicotinamide riboside transmembrane transporter activity"/>
    <property type="evidence" value="ECO:0007669"/>
    <property type="project" value="InterPro"/>
</dbReference>